<reference evidence="2" key="1">
    <citation type="submission" date="2023-03" db="EMBL/GenBank/DDBJ databases">
        <title>Massive genome expansion in bonnet fungi (Mycena s.s.) driven by repeated elements and novel gene families across ecological guilds.</title>
        <authorList>
            <consortium name="Lawrence Berkeley National Laboratory"/>
            <person name="Harder C.B."/>
            <person name="Miyauchi S."/>
            <person name="Viragh M."/>
            <person name="Kuo A."/>
            <person name="Thoen E."/>
            <person name="Andreopoulos B."/>
            <person name="Lu D."/>
            <person name="Skrede I."/>
            <person name="Drula E."/>
            <person name="Henrissat B."/>
            <person name="Morin E."/>
            <person name="Kohler A."/>
            <person name="Barry K."/>
            <person name="LaButti K."/>
            <person name="Morin E."/>
            <person name="Salamov A."/>
            <person name="Lipzen A."/>
            <person name="Mereny Z."/>
            <person name="Hegedus B."/>
            <person name="Baldrian P."/>
            <person name="Stursova M."/>
            <person name="Weitz H."/>
            <person name="Taylor A."/>
            <person name="Grigoriev I.V."/>
            <person name="Nagy L.G."/>
            <person name="Martin F."/>
            <person name="Kauserud H."/>
        </authorList>
    </citation>
    <scope>NUCLEOTIDE SEQUENCE</scope>
    <source>
        <strain evidence="2">CBHHK067</strain>
    </source>
</reference>
<comment type="caution">
    <text evidence="2">The sequence shown here is derived from an EMBL/GenBank/DDBJ whole genome shotgun (WGS) entry which is preliminary data.</text>
</comment>
<protein>
    <recommendedName>
        <fullName evidence="1">Fungal-type protein kinase domain-containing protein</fullName>
    </recommendedName>
</protein>
<dbReference type="InterPro" id="IPR011009">
    <property type="entry name" value="Kinase-like_dom_sf"/>
</dbReference>
<accession>A0AAD7GA11</accession>
<keyword evidence="3" id="KW-1185">Reference proteome</keyword>
<dbReference type="EMBL" id="JARKIE010000112">
    <property type="protein sequence ID" value="KAJ7682963.1"/>
    <property type="molecule type" value="Genomic_DNA"/>
</dbReference>
<dbReference type="Gene3D" id="1.10.510.10">
    <property type="entry name" value="Transferase(Phosphotransferase) domain 1"/>
    <property type="match status" value="1"/>
</dbReference>
<dbReference type="Proteomes" id="UP001221757">
    <property type="component" value="Unassembled WGS sequence"/>
</dbReference>
<evidence type="ECO:0000259" key="1">
    <source>
        <dbReference type="Pfam" id="PF17667"/>
    </source>
</evidence>
<gene>
    <name evidence="2" type="ORF">B0H17DRAFT_45430</name>
</gene>
<feature type="domain" description="Fungal-type protein kinase" evidence="1">
    <location>
        <begin position="225"/>
        <end position="354"/>
    </location>
</feature>
<evidence type="ECO:0000313" key="2">
    <source>
        <dbReference type="EMBL" id="KAJ7682963.1"/>
    </source>
</evidence>
<dbReference type="InterPro" id="IPR040976">
    <property type="entry name" value="Pkinase_fungal"/>
</dbReference>
<proteinExistence type="predicted"/>
<name>A0AAD7GA11_MYCRO</name>
<evidence type="ECO:0000313" key="3">
    <source>
        <dbReference type="Proteomes" id="UP001221757"/>
    </source>
</evidence>
<organism evidence="2 3">
    <name type="scientific">Mycena rosella</name>
    <name type="common">Pink bonnet</name>
    <name type="synonym">Agaricus rosellus</name>
    <dbReference type="NCBI Taxonomy" id="1033263"/>
    <lineage>
        <taxon>Eukaryota</taxon>
        <taxon>Fungi</taxon>
        <taxon>Dikarya</taxon>
        <taxon>Basidiomycota</taxon>
        <taxon>Agaricomycotina</taxon>
        <taxon>Agaricomycetes</taxon>
        <taxon>Agaricomycetidae</taxon>
        <taxon>Agaricales</taxon>
        <taxon>Marasmiineae</taxon>
        <taxon>Mycenaceae</taxon>
        <taxon>Mycena</taxon>
    </lineage>
</organism>
<sequence>MFNVSVLSDFADGVFWLRFYNREGCIQSSGVDFTQDLPRLIILLFALQRFELKHWGFHPELDALACQIHHGFAETAGTQLDLSPEVQERLHQSVRERDATTGGQSTLSIDPFFTLDDGKSVMVNLNNHQPIHQRHGLCGCATQVCAISEVHTLNPSVDSRRFVLKAYWPDIARLPEDDVIQSAFNVCSMKPDMVNDLPYVFGSRGDTASATHLIRTALAVEPMPRRHRVMRRIVFEELYRLQDQATSEVGMRMILEVSQCHYTLWKAGIHHTDISLDNIMVQRHWTTGNDAPRLFGVLNDWDLASTPNLAHALLRPTGTVPYMHPELLTQEYWEGQVPRLYLHANASFIWVMAFLFLRYNKGKIIDSPTLPLDDLITNDFDLARMVKKDIIYQIPTFTCGPDAEKEWKVVVDLLVWTSNPNETTPGCAPAMTLPSLRPCATPTMCRVPTRNSGKF</sequence>
<dbReference type="Pfam" id="PF17667">
    <property type="entry name" value="Pkinase_fungal"/>
    <property type="match status" value="1"/>
</dbReference>
<dbReference type="SUPFAM" id="SSF56112">
    <property type="entry name" value="Protein kinase-like (PK-like)"/>
    <property type="match status" value="1"/>
</dbReference>
<dbReference type="AlphaFoldDB" id="A0AAD7GA11"/>